<feature type="signal peptide" evidence="2">
    <location>
        <begin position="1"/>
        <end position="18"/>
    </location>
</feature>
<accession>A0AA35TXJ2</accession>
<evidence type="ECO:0000313" key="4">
    <source>
        <dbReference type="Proteomes" id="UP001174909"/>
    </source>
</evidence>
<keyword evidence="2" id="KW-0732">Signal</keyword>
<feature type="compositionally biased region" description="Pro residues" evidence="1">
    <location>
        <begin position="57"/>
        <end position="67"/>
    </location>
</feature>
<evidence type="ECO:0000256" key="2">
    <source>
        <dbReference type="SAM" id="SignalP"/>
    </source>
</evidence>
<dbReference type="AlphaFoldDB" id="A0AA35TXJ2"/>
<evidence type="ECO:0000313" key="3">
    <source>
        <dbReference type="EMBL" id="CAI8055727.1"/>
    </source>
</evidence>
<evidence type="ECO:0000256" key="1">
    <source>
        <dbReference type="SAM" id="MobiDB-lite"/>
    </source>
</evidence>
<proteinExistence type="predicted"/>
<organism evidence="3 4">
    <name type="scientific">Geodia barretti</name>
    <name type="common">Barrett's horny sponge</name>
    <dbReference type="NCBI Taxonomy" id="519541"/>
    <lineage>
        <taxon>Eukaryota</taxon>
        <taxon>Metazoa</taxon>
        <taxon>Porifera</taxon>
        <taxon>Demospongiae</taxon>
        <taxon>Heteroscleromorpha</taxon>
        <taxon>Tetractinellida</taxon>
        <taxon>Astrophorina</taxon>
        <taxon>Geodiidae</taxon>
        <taxon>Geodia</taxon>
    </lineage>
</organism>
<feature type="chain" id="PRO_5041345403" evidence="2">
    <location>
        <begin position="19"/>
        <end position="201"/>
    </location>
</feature>
<feature type="region of interest" description="Disordered" evidence="1">
    <location>
        <begin position="25"/>
        <end position="116"/>
    </location>
</feature>
<dbReference type="EMBL" id="CASHTH010004300">
    <property type="protein sequence ID" value="CAI8055727.1"/>
    <property type="molecule type" value="Genomic_DNA"/>
</dbReference>
<dbReference type="Proteomes" id="UP001174909">
    <property type="component" value="Unassembled WGS sequence"/>
</dbReference>
<name>A0AA35TXJ2_GEOBA</name>
<protein>
    <submittedName>
        <fullName evidence="3">Uncharacterized protein</fullName>
    </submittedName>
</protein>
<feature type="non-terminal residue" evidence="3">
    <location>
        <position position="201"/>
    </location>
</feature>
<sequence>MWKGHCLYVFVAVVGVLALQKAVSGAGEASSTAGGTRTSGLRNGDGGGSGQTERLPAPKPPPPPTSAPPQRTEGEQIADFPPRSWSARPGMSAGKDPGDLQSEPRDGGDGGAEEGQCLADDQECGEQQCQWSSDTGAVYSLQAFSSRALQTSVHNLKGSLLRFSFCSEITCNGRQTPTCLNVPGVKLTSTGVTSSVTPIEP</sequence>
<feature type="compositionally biased region" description="Basic and acidic residues" evidence="1">
    <location>
        <begin position="96"/>
        <end position="108"/>
    </location>
</feature>
<comment type="caution">
    <text evidence="3">The sequence shown here is derived from an EMBL/GenBank/DDBJ whole genome shotgun (WGS) entry which is preliminary data.</text>
</comment>
<gene>
    <name evidence="3" type="ORF">GBAR_LOCUS30396</name>
</gene>
<keyword evidence="4" id="KW-1185">Reference proteome</keyword>
<feature type="compositionally biased region" description="Low complexity" evidence="1">
    <location>
        <begin position="25"/>
        <end position="42"/>
    </location>
</feature>
<reference evidence="3" key="1">
    <citation type="submission" date="2023-03" db="EMBL/GenBank/DDBJ databases">
        <authorList>
            <person name="Steffen K."/>
            <person name="Cardenas P."/>
        </authorList>
    </citation>
    <scope>NUCLEOTIDE SEQUENCE</scope>
</reference>